<dbReference type="GO" id="GO:0030246">
    <property type="term" value="F:carbohydrate binding"/>
    <property type="evidence" value="ECO:0007669"/>
    <property type="project" value="UniProtKB-KW"/>
</dbReference>
<dbReference type="EnsemblPlants" id="OB06G29140.1">
    <property type="protein sequence ID" value="OB06G29140.1"/>
    <property type="gene ID" value="OB06G29140"/>
</dbReference>
<keyword evidence="15" id="KW-0325">Glycoprotein</keyword>
<evidence type="ECO:0000256" key="21">
    <source>
        <dbReference type="SAM" id="SignalP"/>
    </source>
</evidence>
<dbReference type="GO" id="GO:0004674">
    <property type="term" value="F:protein serine/threonine kinase activity"/>
    <property type="evidence" value="ECO:0007669"/>
    <property type="project" value="UniProtKB-KW"/>
</dbReference>
<evidence type="ECO:0000256" key="6">
    <source>
        <dbReference type="ARBA" id="ARBA00022729"/>
    </source>
</evidence>
<keyword evidence="25" id="KW-1185">Reference proteome</keyword>
<dbReference type="InterPro" id="IPR017441">
    <property type="entry name" value="Protein_kinase_ATP_BS"/>
</dbReference>
<evidence type="ECO:0000256" key="8">
    <source>
        <dbReference type="ARBA" id="ARBA00022741"/>
    </source>
</evidence>
<dbReference type="SUPFAM" id="SSF51110">
    <property type="entry name" value="alpha-D-mannose-specific plant lectins"/>
    <property type="match status" value="1"/>
</dbReference>
<evidence type="ECO:0000256" key="2">
    <source>
        <dbReference type="ARBA" id="ARBA00022527"/>
    </source>
</evidence>
<evidence type="ECO:0000256" key="12">
    <source>
        <dbReference type="ARBA" id="ARBA00023136"/>
    </source>
</evidence>
<organism evidence="24">
    <name type="scientific">Oryza brachyantha</name>
    <name type="common">malo sina</name>
    <dbReference type="NCBI Taxonomy" id="4533"/>
    <lineage>
        <taxon>Eukaryota</taxon>
        <taxon>Viridiplantae</taxon>
        <taxon>Streptophyta</taxon>
        <taxon>Embryophyta</taxon>
        <taxon>Tracheophyta</taxon>
        <taxon>Spermatophyta</taxon>
        <taxon>Magnoliopsida</taxon>
        <taxon>Liliopsida</taxon>
        <taxon>Poales</taxon>
        <taxon>Poaceae</taxon>
        <taxon>BOP clade</taxon>
        <taxon>Oryzoideae</taxon>
        <taxon>Oryzeae</taxon>
        <taxon>Oryzinae</taxon>
        <taxon>Oryza</taxon>
    </lineage>
</organism>
<evidence type="ECO:0000256" key="15">
    <source>
        <dbReference type="ARBA" id="ARBA00023180"/>
    </source>
</evidence>
<evidence type="ECO:0000256" key="7">
    <source>
        <dbReference type="ARBA" id="ARBA00022734"/>
    </source>
</evidence>
<dbReference type="SMART" id="SM00108">
    <property type="entry name" value="B_lectin"/>
    <property type="match status" value="1"/>
</dbReference>
<dbReference type="FunFam" id="1.10.510.10:FF:000384">
    <property type="entry name" value="G-type lectin S-receptor-like serine/threonine-protein kinase"/>
    <property type="match status" value="1"/>
</dbReference>
<keyword evidence="2 18" id="KW-0723">Serine/threonine-protein kinase</keyword>
<evidence type="ECO:0000256" key="9">
    <source>
        <dbReference type="ARBA" id="ARBA00022777"/>
    </source>
</evidence>
<dbReference type="GO" id="GO:0051707">
    <property type="term" value="P:response to other organism"/>
    <property type="evidence" value="ECO:0007669"/>
    <property type="project" value="UniProtKB-ARBA"/>
</dbReference>
<dbReference type="InterPro" id="IPR051343">
    <property type="entry name" value="G-type_lectin_kinases/EP1-like"/>
</dbReference>
<evidence type="ECO:0000256" key="1">
    <source>
        <dbReference type="ARBA" id="ARBA00004479"/>
    </source>
</evidence>
<keyword evidence="11 20" id="KW-1133">Transmembrane helix</keyword>
<feature type="domain" description="Bulb-type lectin" evidence="23">
    <location>
        <begin position="32"/>
        <end position="175"/>
    </location>
</feature>
<keyword evidence="8 18" id="KW-0547">Nucleotide-binding</keyword>
<keyword evidence="7" id="KW-0430">Lectin</keyword>
<dbReference type="GO" id="GO:0005524">
    <property type="term" value="F:ATP binding"/>
    <property type="evidence" value="ECO:0007669"/>
    <property type="project" value="UniProtKB-UniRule"/>
</dbReference>
<keyword evidence="14" id="KW-0675">Receptor</keyword>
<dbReference type="AlphaFoldDB" id="J3MFX0"/>
<dbReference type="eggNOG" id="ENOG502QQEW">
    <property type="taxonomic scope" value="Eukaryota"/>
</dbReference>
<comment type="catalytic activity">
    <reaction evidence="17 18">
        <text>L-seryl-[protein] + ATP = O-phospho-L-seryl-[protein] + ADP + H(+)</text>
        <dbReference type="Rhea" id="RHEA:17989"/>
        <dbReference type="Rhea" id="RHEA-COMP:9863"/>
        <dbReference type="Rhea" id="RHEA-COMP:11604"/>
        <dbReference type="ChEBI" id="CHEBI:15378"/>
        <dbReference type="ChEBI" id="CHEBI:29999"/>
        <dbReference type="ChEBI" id="CHEBI:30616"/>
        <dbReference type="ChEBI" id="CHEBI:83421"/>
        <dbReference type="ChEBI" id="CHEBI:456216"/>
        <dbReference type="EC" id="2.7.11.1"/>
    </reaction>
</comment>
<dbReference type="SUPFAM" id="SSF56112">
    <property type="entry name" value="Protein kinase-like (PK-like)"/>
    <property type="match status" value="1"/>
</dbReference>
<keyword evidence="3" id="KW-0245">EGF-like domain</keyword>
<dbReference type="HOGENOM" id="CLU_000288_116_2_1"/>
<dbReference type="InterPro" id="IPR011009">
    <property type="entry name" value="Kinase-like_dom_sf"/>
</dbReference>
<feature type="transmembrane region" description="Helical" evidence="20">
    <location>
        <begin position="483"/>
        <end position="505"/>
    </location>
</feature>
<dbReference type="FunFam" id="3.30.200.20:FF:000059">
    <property type="entry name" value="S-receptor-like serine/threonine-protein kinase"/>
    <property type="match status" value="1"/>
</dbReference>
<dbReference type="Proteomes" id="UP000006038">
    <property type="component" value="Chromosome 6"/>
</dbReference>
<evidence type="ECO:0000256" key="16">
    <source>
        <dbReference type="ARBA" id="ARBA00047899"/>
    </source>
</evidence>
<dbReference type="PANTHER" id="PTHR47976:SF10">
    <property type="entry name" value="RECEPTOR-LIKE SERINE_THREONINE-PROTEIN KINASE"/>
    <property type="match status" value="1"/>
</dbReference>
<dbReference type="Gene3D" id="2.90.10.10">
    <property type="entry name" value="Bulb-type lectin domain"/>
    <property type="match status" value="2"/>
</dbReference>
<evidence type="ECO:0000256" key="14">
    <source>
        <dbReference type="ARBA" id="ARBA00023170"/>
    </source>
</evidence>
<comment type="subcellular location">
    <subcellularLocation>
        <location evidence="1">Membrane</location>
        <topology evidence="1">Single-pass type I membrane protein</topology>
    </subcellularLocation>
</comment>
<dbReference type="InterPro" id="IPR036426">
    <property type="entry name" value="Bulb-type_lectin_dom_sf"/>
</dbReference>
<dbReference type="PROSITE" id="PS50011">
    <property type="entry name" value="PROTEIN_KINASE_DOM"/>
    <property type="match status" value="1"/>
</dbReference>
<name>J3MFX0_ORYBR</name>
<feature type="chain" id="PRO_5003774944" description="Receptor-like serine/threonine-protein kinase" evidence="21">
    <location>
        <begin position="21"/>
        <end position="857"/>
    </location>
</feature>
<keyword evidence="6 21" id="KW-0732">Signal</keyword>
<dbReference type="PROSITE" id="PS00107">
    <property type="entry name" value="PROTEIN_KINASE_ATP"/>
    <property type="match status" value="1"/>
</dbReference>
<dbReference type="GO" id="GO:0016020">
    <property type="term" value="C:membrane"/>
    <property type="evidence" value="ECO:0007669"/>
    <property type="project" value="UniProtKB-SubCell"/>
</dbReference>
<evidence type="ECO:0000256" key="10">
    <source>
        <dbReference type="ARBA" id="ARBA00022840"/>
    </source>
</evidence>
<dbReference type="InterPro" id="IPR001480">
    <property type="entry name" value="Bulb-type_lectin_dom"/>
</dbReference>
<evidence type="ECO:0000256" key="5">
    <source>
        <dbReference type="ARBA" id="ARBA00022692"/>
    </source>
</evidence>
<accession>J3MFX0</accession>
<dbReference type="Gramene" id="OB06G29140.1">
    <property type="protein sequence ID" value="OB06G29140.1"/>
    <property type="gene ID" value="OB06G29140"/>
</dbReference>
<dbReference type="PANTHER" id="PTHR47976">
    <property type="entry name" value="G-TYPE LECTIN S-RECEPTOR-LIKE SERINE/THREONINE-PROTEIN KINASE SD2-5"/>
    <property type="match status" value="1"/>
</dbReference>
<dbReference type="PIRSF" id="PIRSF000641">
    <property type="entry name" value="SRK"/>
    <property type="match status" value="1"/>
</dbReference>
<evidence type="ECO:0000256" key="13">
    <source>
        <dbReference type="ARBA" id="ARBA00023157"/>
    </source>
</evidence>
<dbReference type="Pfam" id="PF01453">
    <property type="entry name" value="B_lectin"/>
    <property type="match status" value="1"/>
</dbReference>
<evidence type="ECO:0000256" key="4">
    <source>
        <dbReference type="ARBA" id="ARBA00022679"/>
    </source>
</evidence>
<evidence type="ECO:0000313" key="24">
    <source>
        <dbReference type="EnsemblPlants" id="OB06G29140.1"/>
    </source>
</evidence>
<feature type="binding site" evidence="19">
    <location>
        <position position="568"/>
    </location>
    <ligand>
        <name>ATP</name>
        <dbReference type="ChEBI" id="CHEBI:30616"/>
    </ligand>
</feature>
<evidence type="ECO:0000256" key="18">
    <source>
        <dbReference type="PIRNR" id="PIRNR000641"/>
    </source>
</evidence>
<keyword evidence="9 18" id="KW-0418">Kinase</keyword>
<evidence type="ECO:0000256" key="11">
    <source>
        <dbReference type="ARBA" id="ARBA00022989"/>
    </source>
</evidence>
<evidence type="ECO:0000259" key="23">
    <source>
        <dbReference type="PROSITE" id="PS50927"/>
    </source>
</evidence>
<evidence type="ECO:0000259" key="22">
    <source>
        <dbReference type="PROSITE" id="PS50011"/>
    </source>
</evidence>
<dbReference type="InterPro" id="IPR000719">
    <property type="entry name" value="Prot_kinase_dom"/>
</dbReference>
<dbReference type="PROSITE" id="PS50927">
    <property type="entry name" value="BULB_LECTIN"/>
    <property type="match status" value="1"/>
</dbReference>
<reference evidence="24" key="1">
    <citation type="journal article" date="2013" name="Nat. Commun.">
        <title>Whole-genome sequencing of Oryza brachyantha reveals mechanisms underlying Oryza genome evolution.</title>
        <authorList>
            <person name="Chen J."/>
            <person name="Huang Q."/>
            <person name="Gao D."/>
            <person name="Wang J."/>
            <person name="Lang Y."/>
            <person name="Liu T."/>
            <person name="Li B."/>
            <person name="Bai Z."/>
            <person name="Luis Goicoechea J."/>
            <person name="Liang C."/>
            <person name="Chen C."/>
            <person name="Zhang W."/>
            <person name="Sun S."/>
            <person name="Liao Y."/>
            <person name="Zhang X."/>
            <person name="Yang L."/>
            <person name="Song C."/>
            <person name="Wang M."/>
            <person name="Shi J."/>
            <person name="Liu G."/>
            <person name="Liu J."/>
            <person name="Zhou H."/>
            <person name="Zhou W."/>
            <person name="Yu Q."/>
            <person name="An N."/>
            <person name="Chen Y."/>
            <person name="Cai Q."/>
            <person name="Wang B."/>
            <person name="Liu B."/>
            <person name="Min J."/>
            <person name="Huang Y."/>
            <person name="Wu H."/>
            <person name="Li Z."/>
            <person name="Zhang Y."/>
            <person name="Yin Y."/>
            <person name="Song W."/>
            <person name="Jiang J."/>
            <person name="Jackson S.A."/>
            <person name="Wing R.A."/>
            <person name="Wang J."/>
            <person name="Chen M."/>
        </authorList>
    </citation>
    <scope>NUCLEOTIDE SEQUENCE [LARGE SCALE GENOMIC DNA]</scope>
    <source>
        <strain evidence="24">cv. IRGC 101232</strain>
    </source>
</reference>
<dbReference type="OrthoDB" id="5857966at2759"/>
<proteinExistence type="inferred from homology"/>
<dbReference type="SMART" id="SM00220">
    <property type="entry name" value="S_TKc"/>
    <property type="match status" value="1"/>
</dbReference>
<dbReference type="Gene3D" id="3.30.200.20">
    <property type="entry name" value="Phosphorylase Kinase, domain 1"/>
    <property type="match status" value="1"/>
</dbReference>
<dbReference type="GO" id="GO:0106310">
    <property type="term" value="F:protein serine kinase activity"/>
    <property type="evidence" value="ECO:0007669"/>
    <property type="project" value="RHEA"/>
</dbReference>
<dbReference type="KEGG" id="obr:102723066"/>
<reference evidence="24" key="2">
    <citation type="submission" date="2013-04" db="UniProtKB">
        <authorList>
            <consortium name="EnsemblPlants"/>
        </authorList>
    </citation>
    <scope>IDENTIFICATION</scope>
</reference>
<gene>
    <name evidence="24" type="primary">LOC102723066</name>
</gene>
<keyword evidence="10 18" id="KW-0067">ATP-binding</keyword>
<evidence type="ECO:0000256" key="20">
    <source>
        <dbReference type="SAM" id="Phobius"/>
    </source>
</evidence>
<evidence type="ECO:0000256" key="19">
    <source>
        <dbReference type="PROSITE-ProRule" id="PRU10141"/>
    </source>
</evidence>
<dbReference type="GeneID" id="102723066"/>
<comment type="catalytic activity">
    <reaction evidence="16 18">
        <text>L-threonyl-[protein] + ATP = O-phospho-L-threonyl-[protein] + ADP + H(+)</text>
        <dbReference type="Rhea" id="RHEA:46608"/>
        <dbReference type="Rhea" id="RHEA-COMP:11060"/>
        <dbReference type="Rhea" id="RHEA-COMP:11605"/>
        <dbReference type="ChEBI" id="CHEBI:15378"/>
        <dbReference type="ChEBI" id="CHEBI:30013"/>
        <dbReference type="ChEBI" id="CHEBI:30616"/>
        <dbReference type="ChEBI" id="CHEBI:61977"/>
        <dbReference type="ChEBI" id="CHEBI:456216"/>
        <dbReference type="EC" id="2.7.11.1"/>
    </reaction>
</comment>
<dbReference type="Gene3D" id="1.10.510.10">
    <property type="entry name" value="Transferase(Phosphotransferase) domain 1"/>
    <property type="match status" value="1"/>
</dbReference>
<evidence type="ECO:0000256" key="17">
    <source>
        <dbReference type="ARBA" id="ARBA00048679"/>
    </source>
</evidence>
<keyword evidence="4 18" id="KW-0808">Transferase</keyword>
<keyword evidence="13" id="KW-1015">Disulfide bond</keyword>
<dbReference type="InterPro" id="IPR024171">
    <property type="entry name" value="SRK-like_kinase"/>
</dbReference>
<dbReference type="Pfam" id="PF00069">
    <property type="entry name" value="Pkinase"/>
    <property type="match status" value="1"/>
</dbReference>
<keyword evidence="12 20" id="KW-0472">Membrane</keyword>
<comment type="similarity">
    <text evidence="18">Belongs to the protein kinase superfamily. Ser/Thr protein kinase family.</text>
</comment>
<dbReference type="PROSITE" id="PS00108">
    <property type="entry name" value="PROTEIN_KINASE_ST"/>
    <property type="match status" value="1"/>
</dbReference>
<sequence>MAARWRCCLSLCLAAALVHRARLPVAAAQARETNLTAGAALAPPNYITSPSGDFAFGFLSLGSDNPAKFILATWFRFNAGGGSGSGGVNASSPPAPQSVVWFVKQSVSGDTAVGTAQSALSVTADGQLALADAANRVLWRAPIARLARGSALVLRDSGSLQFLGDSGNVLWDSFWYPTDTLLPGQSLAMDARFEGKLFAKRADAEFTTGRFSMGIQTDGNVVLYVDLLSGNSPDNAYWQAYTNSAKGNTTVTFDEQGRLNYTLNNGSVQSLISPPATSTSTAGGGYYRLARMDPDGIVRVYVSPKNVAGAGAGNASWTIAGAFPSDGCNKRTSGLQGMCGPGSYCVETKDRLSCVCPSGYTYTDAQHKDSGCTPAFVPQTCGGEEGKGDSDEFELVELPSTTWEASIYYKKFLSTNESQCREYCLKDCYCAAALLIGGTNCVEMAALTNGRQANDVTTKALVKVRTSRTRGNLPPPARAKTPYIVAIVGLAFLLLATIIAGGILAHNHRRKNRESQQPVTTSVRSFSSKELHKATNGFAKAKLLGKGSFGEVYQGTVRSPEPQLIAVKRLINSNEYSEREFANEVQSVGQIHHRNLVRMIGYCNEGAERMLVFEFMPGGSLRGALFGPGRRPPWSWRAEAALGIAKGIEYLHEGCASRIIHCDIKPDNILLDGKNNPRITDFGIAKLIGDQTVHATVTDVRGTRGYIAPEWLRGDTRVDTKADVYSFGVVLLEIISCRRCQEPLPPEDHHDGGSGDETVTLFGWAGQLVGTGRTELMLPSVDEYGDGVAAAADMERVERFARVALWCVEPNPAGRPTMHEVGQMLEGGVVDAEALRDQPGCYVDSSPLIPKSNKVEV</sequence>
<evidence type="ECO:0000256" key="3">
    <source>
        <dbReference type="ARBA" id="ARBA00022536"/>
    </source>
</evidence>
<evidence type="ECO:0000313" key="25">
    <source>
        <dbReference type="Proteomes" id="UP000006038"/>
    </source>
</evidence>
<keyword evidence="5 20" id="KW-0812">Transmembrane</keyword>
<feature type="domain" description="Protein kinase" evidence="22">
    <location>
        <begin position="538"/>
        <end position="835"/>
    </location>
</feature>
<dbReference type="EC" id="2.7.11.1" evidence="18"/>
<feature type="signal peptide" evidence="21">
    <location>
        <begin position="1"/>
        <end position="20"/>
    </location>
</feature>
<protein>
    <recommendedName>
        <fullName evidence="18">Receptor-like serine/threonine-protein kinase</fullName>
        <ecNumber evidence="18">2.7.11.1</ecNumber>
    </recommendedName>
</protein>
<dbReference type="OMA" id="QFILATW"/>
<dbReference type="InterPro" id="IPR008271">
    <property type="entry name" value="Ser/Thr_kinase_AS"/>
</dbReference>